<dbReference type="NCBIfam" id="NF004371">
    <property type="entry name" value="PRK05740.1-1"/>
    <property type="match status" value="1"/>
</dbReference>
<dbReference type="Proteomes" id="UP000824988">
    <property type="component" value="Chromosome"/>
</dbReference>
<name>A0A8D5AII2_9GAMM</name>
<evidence type="ECO:0000256" key="3">
    <source>
        <dbReference type="ARBA" id="ARBA00022475"/>
    </source>
</evidence>
<comment type="function">
    <text evidence="9">Essential subunit of the Sec protein translocation channel SecYEG. Clamps together the 2 halves of SecY. May contact the channel plug during translocation.</text>
</comment>
<organism evidence="10 11">
    <name type="scientific">Methylogaea oryzae</name>
    <dbReference type="NCBI Taxonomy" id="1295382"/>
    <lineage>
        <taxon>Bacteria</taxon>
        <taxon>Pseudomonadati</taxon>
        <taxon>Pseudomonadota</taxon>
        <taxon>Gammaproteobacteria</taxon>
        <taxon>Methylococcales</taxon>
        <taxon>Methylococcaceae</taxon>
        <taxon>Methylogaea</taxon>
    </lineage>
</organism>
<comment type="similarity">
    <text evidence="9">Belongs to the SecE/SEC61-gamma family.</text>
</comment>
<evidence type="ECO:0000256" key="4">
    <source>
        <dbReference type="ARBA" id="ARBA00022692"/>
    </source>
</evidence>
<dbReference type="RefSeq" id="WP_054772957.1">
    <property type="nucleotide sequence ID" value="NZ_AP019782.1"/>
</dbReference>
<protein>
    <recommendedName>
        <fullName evidence="9">Protein translocase subunit SecE</fullName>
    </recommendedName>
</protein>
<dbReference type="Pfam" id="PF00584">
    <property type="entry name" value="SecE"/>
    <property type="match status" value="1"/>
</dbReference>
<keyword evidence="11" id="KW-1185">Reference proteome</keyword>
<comment type="caution">
    <text evidence="9">Lacks conserved residue(s) required for the propagation of feature annotation.</text>
</comment>
<dbReference type="EMBL" id="AP019782">
    <property type="protein sequence ID" value="BBL69764.1"/>
    <property type="molecule type" value="Genomic_DNA"/>
</dbReference>
<evidence type="ECO:0000256" key="7">
    <source>
        <dbReference type="ARBA" id="ARBA00023010"/>
    </source>
</evidence>
<feature type="transmembrane region" description="Helical" evidence="9">
    <location>
        <begin position="48"/>
        <end position="72"/>
    </location>
</feature>
<dbReference type="InterPro" id="IPR038379">
    <property type="entry name" value="SecE_sf"/>
</dbReference>
<dbReference type="GO" id="GO:0009306">
    <property type="term" value="P:protein secretion"/>
    <property type="evidence" value="ECO:0007669"/>
    <property type="project" value="UniProtKB-UniRule"/>
</dbReference>
<evidence type="ECO:0000256" key="9">
    <source>
        <dbReference type="HAMAP-Rule" id="MF_00422"/>
    </source>
</evidence>
<evidence type="ECO:0000313" key="10">
    <source>
        <dbReference type="EMBL" id="BBL69764.1"/>
    </source>
</evidence>
<feature type="transmembrane region" description="Helical" evidence="9">
    <location>
        <begin position="93"/>
        <end position="117"/>
    </location>
</feature>
<keyword evidence="6 9" id="KW-1133">Transmembrane helix</keyword>
<keyword evidence="2 9" id="KW-0813">Transport</keyword>
<dbReference type="AlphaFoldDB" id="A0A8D5AII2"/>
<reference evidence="10" key="1">
    <citation type="submission" date="2019-06" db="EMBL/GenBank/DDBJ databases">
        <title>Complete genome sequence of Methylogaea oryzae strain JCM16910.</title>
        <authorList>
            <person name="Asakawa S."/>
        </authorList>
    </citation>
    <scope>NUCLEOTIDE SEQUENCE</scope>
    <source>
        <strain evidence="10">E10</strain>
    </source>
</reference>
<sequence length="127" mass="13899">MTAQAQSETQSTALDTIKSVLAVLAIVAGIAGFYYFSEYGQLYRVLGVLGAVVVSSLFGFSTAHGRSFLVYARDSRIELSRVVWPTRRETMQATLLVVAMVFVVGMLLWLLDMFLLWGVQLLTGQGG</sequence>
<dbReference type="GO" id="GO:0005886">
    <property type="term" value="C:plasma membrane"/>
    <property type="evidence" value="ECO:0007669"/>
    <property type="project" value="UniProtKB-UniRule"/>
</dbReference>
<evidence type="ECO:0000256" key="1">
    <source>
        <dbReference type="ARBA" id="ARBA00004370"/>
    </source>
</evidence>
<evidence type="ECO:0000256" key="2">
    <source>
        <dbReference type="ARBA" id="ARBA00022448"/>
    </source>
</evidence>
<dbReference type="InterPro" id="IPR005807">
    <property type="entry name" value="SecE_bac"/>
</dbReference>
<evidence type="ECO:0000256" key="5">
    <source>
        <dbReference type="ARBA" id="ARBA00022927"/>
    </source>
</evidence>
<feature type="transmembrane region" description="Helical" evidence="9">
    <location>
        <begin position="20"/>
        <end position="36"/>
    </location>
</feature>
<keyword evidence="8 9" id="KW-0472">Membrane</keyword>
<comment type="subunit">
    <text evidence="9">Component of the Sec protein translocase complex. Heterotrimer consisting of SecY, SecE and SecG subunits. The heterotrimers can form oligomers, although 1 heterotrimer is thought to be able to translocate proteins. Interacts with the ribosome. Interacts with SecDF, and other proteins may be involved. Interacts with SecA.</text>
</comment>
<evidence type="ECO:0000256" key="6">
    <source>
        <dbReference type="ARBA" id="ARBA00022989"/>
    </source>
</evidence>
<keyword evidence="5 9" id="KW-0653">Protein transport</keyword>
<dbReference type="GO" id="GO:0006605">
    <property type="term" value="P:protein targeting"/>
    <property type="evidence" value="ECO:0007669"/>
    <property type="project" value="UniProtKB-UniRule"/>
</dbReference>
<keyword evidence="3 9" id="KW-1003">Cell membrane</keyword>
<dbReference type="PRINTS" id="PR01650">
    <property type="entry name" value="SECETRNLCASE"/>
</dbReference>
<dbReference type="PROSITE" id="PS01067">
    <property type="entry name" value="SECE_SEC61G"/>
    <property type="match status" value="1"/>
</dbReference>
<evidence type="ECO:0000313" key="11">
    <source>
        <dbReference type="Proteomes" id="UP000824988"/>
    </source>
</evidence>
<proteinExistence type="inferred from homology"/>
<evidence type="ECO:0000256" key="8">
    <source>
        <dbReference type="ARBA" id="ARBA00023136"/>
    </source>
</evidence>
<dbReference type="KEGG" id="moz:MoryE10_03700"/>
<keyword evidence="7 9" id="KW-0811">Translocation</keyword>
<dbReference type="GO" id="GO:0043952">
    <property type="term" value="P:protein transport by the Sec complex"/>
    <property type="evidence" value="ECO:0007669"/>
    <property type="project" value="UniProtKB-UniRule"/>
</dbReference>
<dbReference type="HAMAP" id="MF_00422">
    <property type="entry name" value="SecE"/>
    <property type="match status" value="1"/>
</dbReference>
<dbReference type="GO" id="GO:0008320">
    <property type="term" value="F:protein transmembrane transporter activity"/>
    <property type="evidence" value="ECO:0007669"/>
    <property type="project" value="UniProtKB-UniRule"/>
</dbReference>
<dbReference type="PANTHER" id="PTHR33910">
    <property type="entry name" value="PROTEIN TRANSLOCASE SUBUNIT SECE"/>
    <property type="match status" value="1"/>
</dbReference>
<dbReference type="Gene3D" id="1.20.5.1030">
    <property type="entry name" value="Preprotein translocase secy subunit"/>
    <property type="match status" value="1"/>
</dbReference>
<keyword evidence="4 9" id="KW-0812">Transmembrane</keyword>
<dbReference type="PANTHER" id="PTHR33910:SF1">
    <property type="entry name" value="PROTEIN TRANSLOCASE SUBUNIT SECE"/>
    <property type="match status" value="1"/>
</dbReference>
<dbReference type="NCBIfam" id="TIGR00964">
    <property type="entry name" value="secE_bact"/>
    <property type="match status" value="1"/>
</dbReference>
<dbReference type="InterPro" id="IPR001901">
    <property type="entry name" value="Translocase_SecE/Sec61-g"/>
</dbReference>
<accession>A0A8D5AII2</accession>
<dbReference type="GO" id="GO:0065002">
    <property type="term" value="P:intracellular protein transmembrane transport"/>
    <property type="evidence" value="ECO:0007669"/>
    <property type="project" value="UniProtKB-UniRule"/>
</dbReference>
<gene>
    <name evidence="9 10" type="primary">secE</name>
    <name evidence="10" type="ORF">MoryE10_03700</name>
</gene>
<comment type="subcellular location">
    <subcellularLocation>
        <location evidence="1">Membrane</location>
    </subcellularLocation>
</comment>